<dbReference type="Pfam" id="PF00089">
    <property type="entry name" value="Trypsin"/>
    <property type="match status" value="1"/>
</dbReference>
<keyword evidence="4" id="KW-0732">Signal</keyword>
<keyword evidence="2" id="KW-1015">Disulfide bond</keyword>
<dbReference type="Gene3D" id="2.40.10.10">
    <property type="entry name" value="Trypsin-like serine proteases"/>
    <property type="match status" value="1"/>
</dbReference>
<evidence type="ECO:0000256" key="1">
    <source>
        <dbReference type="ARBA" id="ARBA00007664"/>
    </source>
</evidence>
<dbReference type="InterPro" id="IPR001314">
    <property type="entry name" value="Peptidase_S1A"/>
</dbReference>
<evidence type="ECO:0000259" key="5">
    <source>
        <dbReference type="PROSITE" id="PS50240"/>
    </source>
</evidence>
<dbReference type="FunFam" id="2.40.10.10:FF:000068">
    <property type="entry name" value="transmembrane protease serine 2"/>
    <property type="match status" value="1"/>
</dbReference>
<dbReference type="AlphaFoldDB" id="A0A137NPN3"/>
<keyword evidence="7" id="KW-1185">Reference proteome</keyword>
<dbReference type="EMBL" id="KQ965262">
    <property type="protein sequence ID" value="KXN64699.1"/>
    <property type="molecule type" value="Genomic_DNA"/>
</dbReference>
<dbReference type="InterPro" id="IPR001254">
    <property type="entry name" value="Trypsin_dom"/>
</dbReference>
<sequence>MLNNLFIIATALLALRAEDTEVVEDEREGRIINGREARPGAYPFVVSLQRNGGHICGGSLLDSTTVLTAAHCSEVFSNEEVTVNVKRHDLRKQSSQEGGETIGVTRQTRHPEYFDINLLNDVGIWKLASPVSVQVSYVTLDNGQYADQVDLPAQMIGWGRNESNSSNLPPRLQETILPIYDNDMCAEAYYWQIDSRAKLCAGYAEGISSTCEGDSGGPLFVQAEGRVIQIGISSYVKNTKCLNANAPAVFTKVANYIPWIKSQQEADDKSLV</sequence>
<dbReference type="InterPro" id="IPR018114">
    <property type="entry name" value="TRYPSIN_HIS"/>
</dbReference>
<dbReference type="PRINTS" id="PR00722">
    <property type="entry name" value="CHYMOTRYPSIN"/>
</dbReference>
<dbReference type="PROSITE" id="PS50240">
    <property type="entry name" value="TRYPSIN_DOM"/>
    <property type="match status" value="1"/>
</dbReference>
<dbReference type="PROSITE" id="PS00135">
    <property type="entry name" value="TRYPSIN_SER"/>
    <property type="match status" value="1"/>
</dbReference>
<dbReference type="InterPro" id="IPR043504">
    <property type="entry name" value="Peptidase_S1_PA_chymotrypsin"/>
</dbReference>
<dbReference type="CDD" id="cd00190">
    <property type="entry name" value="Tryp_SPc"/>
    <property type="match status" value="1"/>
</dbReference>
<keyword evidence="3" id="KW-0378">Hydrolase</keyword>
<keyword evidence="3 6" id="KW-0645">Protease</keyword>
<evidence type="ECO:0000256" key="2">
    <source>
        <dbReference type="ARBA" id="ARBA00023157"/>
    </source>
</evidence>
<gene>
    <name evidence="6" type="ORF">CONCODRAFT_14103</name>
</gene>
<dbReference type="SUPFAM" id="SSF50494">
    <property type="entry name" value="Trypsin-like serine proteases"/>
    <property type="match status" value="1"/>
</dbReference>
<feature type="signal peptide" evidence="4">
    <location>
        <begin position="1"/>
        <end position="17"/>
    </location>
</feature>
<evidence type="ECO:0000256" key="4">
    <source>
        <dbReference type="SAM" id="SignalP"/>
    </source>
</evidence>
<feature type="domain" description="Peptidase S1" evidence="5">
    <location>
        <begin position="31"/>
        <end position="265"/>
    </location>
</feature>
<dbReference type="InterPro" id="IPR033116">
    <property type="entry name" value="TRYPSIN_SER"/>
</dbReference>
<dbReference type="STRING" id="796925.A0A137NPN3"/>
<evidence type="ECO:0000256" key="3">
    <source>
        <dbReference type="RuleBase" id="RU363034"/>
    </source>
</evidence>
<reference evidence="6 7" key="1">
    <citation type="journal article" date="2015" name="Genome Biol. Evol.">
        <title>Phylogenomic analyses indicate that early fungi evolved digesting cell walls of algal ancestors of land plants.</title>
        <authorList>
            <person name="Chang Y."/>
            <person name="Wang S."/>
            <person name="Sekimoto S."/>
            <person name="Aerts A.L."/>
            <person name="Choi C."/>
            <person name="Clum A."/>
            <person name="LaButti K.M."/>
            <person name="Lindquist E.A."/>
            <person name="Yee Ngan C."/>
            <person name="Ohm R.A."/>
            <person name="Salamov A.A."/>
            <person name="Grigoriev I.V."/>
            <person name="Spatafora J.W."/>
            <person name="Berbee M.L."/>
        </authorList>
    </citation>
    <scope>NUCLEOTIDE SEQUENCE [LARGE SCALE GENOMIC DNA]</scope>
    <source>
        <strain evidence="6 7">NRRL 28638</strain>
    </source>
</reference>
<dbReference type="GO" id="GO:0004252">
    <property type="term" value="F:serine-type endopeptidase activity"/>
    <property type="evidence" value="ECO:0007669"/>
    <property type="project" value="InterPro"/>
</dbReference>
<organism evidence="6 7">
    <name type="scientific">Conidiobolus coronatus (strain ATCC 28846 / CBS 209.66 / NRRL 28638)</name>
    <name type="common">Delacroixia coronata</name>
    <dbReference type="NCBI Taxonomy" id="796925"/>
    <lineage>
        <taxon>Eukaryota</taxon>
        <taxon>Fungi</taxon>
        <taxon>Fungi incertae sedis</taxon>
        <taxon>Zoopagomycota</taxon>
        <taxon>Entomophthoromycotina</taxon>
        <taxon>Entomophthoromycetes</taxon>
        <taxon>Entomophthorales</taxon>
        <taxon>Ancylistaceae</taxon>
        <taxon>Conidiobolus</taxon>
    </lineage>
</organism>
<keyword evidence="3" id="KW-0720">Serine protease</keyword>
<proteinExistence type="inferred from homology"/>
<dbReference type="OrthoDB" id="4915747at2759"/>
<dbReference type="SMART" id="SM00020">
    <property type="entry name" value="Tryp_SPc"/>
    <property type="match status" value="1"/>
</dbReference>
<dbReference type="Proteomes" id="UP000070444">
    <property type="component" value="Unassembled WGS sequence"/>
</dbReference>
<dbReference type="InterPro" id="IPR009003">
    <property type="entry name" value="Peptidase_S1_PA"/>
</dbReference>
<dbReference type="GO" id="GO:0006508">
    <property type="term" value="P:proteolysis"/>
    <property type="evidence" value="ECO:0007669"/>
    <property type="project" value="UniProtKB-KW"/>
</dbReference>
<evidence type="ECO:0000313" key="7">
    <source>
        <dbReference type="Proteomes" id="UP000070444"/>
    </source>
</evidence>
<protein>
    <submittedName>
        <fullName evidence="6">Trypsin-like serine protease</fullName>
    </submittedName>
</protein>
<dbReference type="PANTHER" id="PTHR24276:SF98">
    <property type="entry name" value="FI18310P1-RELATED"/>
    <property type="match status" value="1"/>
</dbReference>
<dbReference type="PROSITE" id="PS00134">
    <property type="entry name" value="TRYPSIN_HIS"/>
    <property type="match status" value="1"/>
</dbReference>
<comment type="similarity">
    <text evidence="1">Belongs to the peptidase S1 family.</text>
</comment>
<accession>A0A137NPN3</accession>
<feature type="chain" id="PRO_5007293867" evidence="4">
    <location>
        <begin position="18"/>
        <end position="272"/>
    </location>
</feature>
<dbReference type="InterPro" id="IPR050430">
    <property type="entry name" value="Peptidase_S1"/>
</dbReference>
<dbReference type="PANTHER" id="PTHR24276">
    <property type="entry name" value="POLYSERASE-RELATED"/>
    <property type="match status" value="1"/>
</dbReference>
<name>A0A137NPN3_CONC2</name>
<evidence type="ECO:0000313" key="6">
    <source>
        <dbReference type="EMBL" id="KXN64699.1"/>
    </source>
</evidence>